<sequence length="140" mass="14882">MAMATKRVLYYAAAAATAVGGILHLILAPNMLGFNINTGLFFLIGGIAQLFWVVPMVKRWGRPWYAIGIGGTAVLVAVYFITRMPGNPITGRGGGVNSMAIAVEVAQLVFIGLCIAILAMAGKKKEEEEEEVNKNDKAGI</sequence>
<keyword evidence="1" id="KW-0812">Transmembrane</keyword>
<evidence type="ECO:0000256" key="1">
    <source>
        <dbReference type="SAM" id="Phobius"/>
    </source>
</evidence>
<dbReference type="Proteomes" id="UP000028194">
    <property type="component" value="Chromosome"/>
</dbReference>
<dbReference type="Pfam" id="PF24287">
    <property type="entry name" value="DUF7475"/>
    <property type="match status" value="1"/>
</dbReference>
<dbReference type="AlphaFoldDB" id="A0A075MUL7"/>
<reference evidence="2 3" key="1">
    <citation type="journal article" date="2014" name="PLoS ONE">
        <title>Genome Sequence of Candidatus Nitrososphaera evergladensis from Group I.1b Enriched from Everglades Soil Reveals Novel Genomic Features of the Ammonia-Oxidizing Archaea.</title>
        <authorList>
            <person name="Zhalnina K.V."/>
            <person name="Dias R."/>
            <person name="Leonard M.T."/>
            <person name="Dorr de Quadros P."/>
            <person name="Camargo F.A."/>
            <person name="Drew J.C."/>
            <person name="Farmerie W.G."/>
            <person name="Daroub S.H."/>
            <person name="Triplett E.W."/>
        </authorList>
    </citation>
    <scope>NUCLEOTIDE SEQUENCE [LARGE SCALE GENOMIC DNA]</scope>
    <source>
        <strain evidence="2 3">SR1</strain>
    </source>
</reference>
<dbReference type="STRING" id="1459636.NTE_00928"/>
<dbReference type="HOGENOM" id="CLU_1830506_0_0_2"/>
<dbReference type="KEGG" id="nev:NTE_00928"/>
<feature type="transmembrane region" description="Helical" evidence="1">
    <location>
        <begin position="101"/>
        <end position="121"/>
    </location>
</feature>
<feature type="transmembrane region" description="Helical" evidence="1">
    <location>
        <begin position="9"/>
        <end position="27"/>
    </location>
</feature>
<feature type="transmembrane region" description="Helical" evidence="1">
    <location>
        <begin position="64"/>
        <end position="81"/>
    </location>
</feature>
<keyword evidence="1" id="KW-0472">Membrane</keyword>
<keyword evidence="3" id="KW-1185">Reference proteome</keyword>
<evidence type="ECO:0000313" key="3">
    <source>
        <dbReference type="Proteomes" id="UP000028194"/>
    </source>
</evidence>
<organism evidence="2 3">
    <name type="scientific">Candidatus Nitrososphaera evergladensis SR1</name>
    <dbReference type="NCBI Taxonomy" id="1459636"/>
    <lineage>
        <taxon>Archaea</taxon>
        <taxon>Nitrososphaerota</taxon>
        <taxon>Nitrososphaeria</taxon>
        <taxon>Nitrososphaerales</taxon>
        <taxon>Nitrososphaeraceae</taxon>
        <taxon>Nitrososphaera</taxon>
    </lineage>
</organism>
<evidence type="ECO:0000313" key="2">
    <source>
        <dbReference type="EMBL" id="AIF83004.1"/>
    </source>
</evidence>
<accession>A0A075MUL7</accession>
<gene>
    <name evidence="2" type="ORF">NTE_00928</name>
</gene>
<keyword evidence="1" id="KW-1133">Transmembrane helix</keyword>
<dbReference type="InterPro" id="IPR055898">
    <property type="entry name" value="DUF7475"/>
</dbReference>
<dbReference type="EMBL" id="CP007174">
    <property type="protein sequence ID" value="AIF83004.1"/>
    <property type="molecule type" value="Genomic_DNA"/>
</dbReference>
<protein>
    <submittedName>
        <fullName evidence="2">Uncharacterized protein</fullName>
    </submittedName>
</protein>
<feature type="transmembrane region" description="Helical" evidence="1">
    <location>
        <begin position="39"/>
        <end position="57"/>
    </location>
</feature>
<name>A0A075MUL7_9ARCH</name>
<proteinExistence type="predicted"/>